<dbReference type="EMBL" id="BA000011">
    <property type="protein sequence ID" value="BAB60512.1"/>
    <property type="molecule type" value="Genomic_DNA"/>
</dbReference>
<dbReference type="Pfam" id="PF02746">
    <property type="entry name" value="MR_MLE_N"/>
    <property type="match status" value="1"/>
</dbReference>
<dbReference type="GO" id="GO:0016854">
    <property type="term" value="F:racemase and epimerase activity"/>
    <property type="evidence" value="ECO:0007669"/>
    <property type="project" value="UniProtKB-ARBA"/>
</dbReference>
<gene>
    <name evidence="7" type="ORF">TVG1418445</name>
</gene>
<reference evidence="7 8" key="2">
    <citation type="journal article" date="2000" name="Proc. Natl. Acad. Sci. U.S.A.">
        <title>Archaeal adaptation to higher temperatures revealed by genomic sequence of Thermoplasma volcanium.</title>
        <authorList>
            <person name="Kawashima T."/>
            <person name="Amano N."/>
            <person name="Koike H."/>
            <person name="Makino S."/>
            <person name="Higuchi S."/>
            <person name="Kawashima-Ohya Y."/>
            <person name="Watanabe K."/>
            <person name="Yamazaki M."/>
            <person name="Kanehori K."/>
            <person name="Kawamoto T."/>
            <person name="Nunoshiba T."/>
            <person name="Yamamoto Y."/>
            <person name="Aramaki H."/>
            <person name="Makino K."/>
            <person name="Suzuki M."/>
        </authorList>
    </citation>
    <scope>NUCLEOTIDE SEQUENCE [LARGE SCALE GENOMIC DNA]</scope>
    <source>
        <strain evidence="8">ATCC 51530 / DSM 4299 / JCM 9571 / NBRC 15438 / GSS1</strain>
    </source>
</reference>
<dbReference type="InterPro" id="IPR029065">
    <property type="entry name" value="Enolase_C-like"/>
</dbReference>
<dbReference type="GeneID" id="1441486"/>
<dbReference type="PANTHER" id="PTHR48073:SF5">
    <property type="entry name" value="O-SUCCINYLBENZOATE SYNTHASE"/>
    <property type="match status" value="1"/>
</dbReference>
<evidence type="ECO:0000313" key="7">
    <source>
        <dbReference type="EMBL" id="BAB60512.1"/>
    </source>
</evidence>
<keyword evidence="4" id="KW-0456">Lyase</keyword>
<dbReference type="STRING" id="273116.gene:9382178"/>
<dbReference type="InterPro" id="IPR029017">
    <property type="entry name" value="Enolase-like_N"/>
</dbReference>
<dbReference type="UniPathway" id="UPA00079"/>
<dbReference type="HOGENOM" id="CLU_030273_4_4_2"/>
<reference evidence="7 8" key="1">
    <citation type="journal article" date="1999" name="Proc. Jpn. Acad.">
        <title>Determination of the complete genomic DNA sequence of Thermoplasma volvanium GSS1.</title>
        <authorList>
            <person name="Kawashima T."/>
            <person name="Yamamoto Y."/>
            <person name="Aramaki H."/>
            <person name="Nunoshiba T."/>
            <person name="Kawamoto T."/>
            <person name="Watanabe K."/>
            <person name="Yamazaki M."/>
            <person name="Kanehori K."/>
            <person name="Amano N."/>
            <person name="Ohya Y."/>
            <person name="Makino K."/>
            <person name="Suzuki M."/>
        </authorList>
    </citation>
    <scope>NUCLEOTIDE SEQUENCE [LARGE SCALE GENOMIC DNA]</scope>
    <source>
        <strain evidence="8">ATCC 51530 / DSM 4299 / JCM 9571 / NBRC 15438 / GSS1</strain>
    </source>
</reference>
<evidence type="ECO:0000256" key="1">
    <source>
        <dbReference type="ARBA" id="ARBA00001968"/>
    </source>
</evidence>
<dbReference type="GO" id="GO:0046872">
    <property type="term" value="F:metal ion binding"/>
    <property type="evidence" value="ECO:0007669"/>
    <property type="project" value="UniProtKB-KW"/>
</dbReference>
<dbReference type="SFLD" id="SFLDS00001">
    <property type="entry name" value="Enolase"/>
    <property type="match status" value="1"/>
</dbReference>
<comment type="cofactor">
    <cofactor evidence="1">
        <name>a divalent metal cation</name>
        <dbReference type="ChEBI" id="CHEBI:60240"/>
    </cofactor>
</comment>
<dbReference type="PANTHER" id="PTHR48073">
    <property type="entry name" value="O-SUCCINYLBENZOATE SYNTHASE-RELATED"/>
    <property type="match status" value="1"/>
</dbReference>
<evidence type="ECO:0000313" key="8">
    <source>
        <dbReference type="Proteomes" id="UP000001017"/>
    </source>
</evidence>
<dbReference type="CDD" id="cd03317">
    <property type="entry name" value="NAAAR"/>
    <property type="match status" value="1"/>
</dbReference>
<dbReference type="UniPathway" id="UPA01057">
    <property type="reaction ID" value="UER00165"/>
</dbReference>
<evidence type="ECO:0000256" key="2">
    <source>
        <dbReference type="ARBA" id="ARBA00022723"/>
    </source>
</evidence>
<dbReference type="EC" id="4.2.1.113" evidence="5"/>
<name>Q978P5_THEVO</name>
<dbReference type="InterPro" id="IPR013342">
    <property type="entry name" value="Mandelate_racemase_C"/>
</dbReference>
<dbReference type="Proteomes" id="UP000001017">
    <property type="component" value="Chromosome"/>
</dbReference>
<dbReference type="Gene3D" id="3.30.390.10">
    <property type="entry name" value="Enolase-like, N-terminal domain"/>
    <property type="match status" value="1"/>
</dbReference>
<dbReference type="GO" id="GO:0009234">
    <property type="term" value="P:menaquinone biosynthetic process"/>
    <property type="evidence" value="ECO:0007669"/>
    <property type="project" value="UniProtKB-UniPathway"/>
</dbReference>
<keyword evidence="2" id="KW-0479">Metal-binding</keyword>
<proteinExistence type="predicted"/>
<dbReference type="InterPro" id="IPR036849">
    <property type="entry name" value="Enolase-like_C_sf"/>
</dbReference>
<dbReference type="PaxDb" id="273116-14325609"/>
<dbReference type="OrthoDB" id="372081at2157"/>
<feature type="domain" description="Mandelate racemase/muconate lactonizing enzyme C-terminal" evidence="6">
    <location>
        <begin position="136"/>
        <end position="227"/>
    </location>
</feature>
<dbReference type="SUPFAM" id="SSF51604">
    <property type="entry name" value="Enolase C-terminal domain-like"/>
    <property type="match status" value="1"/>
</dbReference>
<dbReference type="SUPFAM" id="SSF54826">
    <property type="entry name" value="Enolase N-terminal domain-like"/>
    <property type="match status" value="1"/>
</dbReference>
<keyword evidence="8" id="KW-1185">Reference proteome</keyword>
<organism evidence="7 8">
    <name type="scientific">Thermoplasma volcanium (strain ATCC 51530 / DSM 4299 / JCM 9571 / NBRC 15438 / GSS1)</name>
    <dbReference type="NCBI Taxonomy" id="273116"/>
    <lineage>
        <taxon>Archaea</taxon>
        <taxon>Methanobacteriati</taxon>
        <taxon>Thermoplasmatota</taxon>
        <taxon>Thermoplasmata</taxon>
        <taxon>Thermoplasmatales</taxon>
        <taxon>Thermoplasmataceae</taxon>
        <taxon>Thermoplasma</taxon>
    </lineage>
</organism>
<dbReference type="InterPro" id="IPR010197">
    <property type="entry name" value="OSBS/NAAAR"/>
</dbReference>
<sequence>MQIRFFKVRIPFIRPFTTSFGTEEYREAIILHMNKDGIDAFSEIVTSFLPDYGYEYNDTAINTIEKFLAKYVADAPQPHEFLDRVKGIKGHNMAKGAVEMLLWDYHSKLAGKPLDDYMGKSRGYANVGISIGMSDISEMKEQVRSAVSLGYKRIKVKIKRGRENIVSEIRDEFPDIRLSVDANGDYSYHDIPLLKELDKFELEYIEQPFRGDDLIYHSKLKKEISTPVCLDESITDPEKAEKAFEIGAVDVINIKPGRVAGLHNSIEIAKIARENNGHCWVGGMLETGIGRAFNIALASQELIDYPGDTSPNEKYFRKDIVRNPFRMKKGVIEANKGDGIGVYVDFDALFSYLVEAATISI</sequence>
<keyword evidence="3" id="KW-0460">Magnesium</keyword>
<evidence type="ECO:0000256" key="3">
    <source>
        <dbReference type="ARBA" id="ARBA00022842"/>
    </source>
</evidence>
<protein>
    <recommendedName>
        <fullName evidence="5">o-succinylbenzoate synthase</fullName>
        <ecNumber evidence="5">4.2.1.113</ecNumber>
    </recommendedName>
</protein>
<dbReference type="KEGG" id="tvo:TVG1418445"/>
<accession>Q978P5</accession>
<evidence type="ECO:0000256" key="5">
    <source>
        <dbReference type="ARBA" id="ARBA00029491"/>
    </source>
</evidence>
<dbReference type="InterPro" id="IPR013341">
    <property type="entry name" value="Mandelate_racemase_N_dom"/>
</dbReference>
<dbReference type="SMART" id="SM00922">
    <property type="entry name" value="MR_MLE"/>
    <property type="match status" value="1"/>
</dbReference>
<dbReference type="Gene3D" id="3.20.20.120">
    <property type="entry name" value="Enolase-like C-terminal domain"/>
    <property type="match status" value="1"/>
</dbReference>
<dbReference type="Pfam" id="PF13378">
    <property type="entry name" value="MR_MLE_C"/>
    <property type="match status" value="1"/>
</dbReference>
<evidence type="ECO:0000256" key="4">
    <source>
        <dbReference type="ARBA" id="ARBA00023239"/>
    </source>
</evidence>
<evidence type="ECO:0000259" key="6">
    <source>
        <dbReference type="SMART" id="SM00922"/>
    </source>
</evidence>
<dbReference type="PhylomeDB" id="Q978P5"/>
<dbReference type="SFLD" id="SFLDG00180">
    <property type="entry name" value="muconate_cycloisomerase"/>
    <property type="match status" value="1"/>
</dbReference>
<dbReference type="eggNOG" id="arCOG01168">
    <property type="taxonomic scope" value="Archaea"/>
</dbReference>
<dbReference type="AlphaFoldDB" id="Q978P5"/>
<dbReference type="GO" id="GO:0043748">
    <property type="term" value="F:O-succinylbenzoate synthase activity"/>
    <property type="evidence" value="ECO:0007669"/>
    <property type="project" value="UniProtKB-EC"/>
</dbReference>
<dbReference type="RefSeq" id="WP_010917604.1">
    <property type="nucleotide sequence ID" value="NC_002689.2"/>
</dbReference>
<dbReference type="NCBIfam" id="TIGR01928">
    <property type="entry name" value="menC_lowGC_arch"/>
    <property type="match status" value="1"/>
</dbReference>
<dbReference type="SFLD" id="SFLDF00009">
    <property type="entry name" value="o-succinylbenzoate_synthase"/>
    <property type="match status" value="1"/>
</dbReference>